<organism evidence="3 4">
    <name type="scientific">Cystobacter ferrugineus</name>
    <dbReference type="NCBI Taxonomy" id="83449"/>
    <lineage>
        <taxon>Bacteria</taxon>
        <taxon>Pseudomonadati</taxon>
        <taxon>Myxococcota</taxon>
        <taxon>Myxococcia</taxon>
        <taxon>Myxococcales</taxon>
        <taxon>Cystobacterineae</taxon>
        <taxon>Archangiaceae</taxon>
        <taxon>Cystobacter</taxon>
    </lineage>
</organism>
<evidence type="ECO:0000256" key="2">
    <source>
        <dbReference type="ARBA" id="ARBA00022679"/>
    </source>
</evidence>
<dbReference type="RefSeq" id="WP_071898669.1">
    <property type="nucleotide sequence ID" value="NZ_MPIN01000003.1"/>
</dbReference>
<dbReference type="Gene3D" id="3.40.50.150">
    <property type="entry name" value="Vaccinia Virus protein VP39"/>
    <property type="match status" value="1"/>
</dbReference>
<evidence type="ECO:0000313" key="4">
    <source>
        <dbReference type="Proteomes" id="UP000182229"/>
    </source>
</evidence>
<keyword evidence="2 3" id="KW-0808">Transferase</keyword>
<accession>A0A1L9BCR2</accession>
<dbReference type="EMBL" id="MPIN01000003">
    <property type="protein sequence ID" value="OJH40035.1"/>
    <property type="molecule type" value="Genomic_DNA"/>
</dbReference>
<protein>
    <submittedName>
        <fullName evidence="3">Methyltransferase</fullName>
    </submittedName>
</protein>
<dbReference type="Pfam" id="PF04072">
    <property type="entry name" value="LCM"/>
    <property type="match status" value="1"/>
</dbReference>
<name>A0A1L9BCR2_9BACT</name>
<dbReference type="PANTHER" id="PTHR43619">
    <property type="entry name" value="S-ADENOSYL-L-METHIONINE-DEPENDENT METHYLTRANSFERASE YKTD-RELATED"/>
    <property type="match status" value="1"/>
</dbReference>
<dbReference type="GO" id="GO:0032259">
    <property type="term" value="P:methylation"/>
    <property type="evidence" value="ECO:0007669"/>
    <property type="project" value="UniProtKB-KW"/>
</dbReference>
<dbReference type="AlphaFoldDB" id="A0A1L9BCR2"/>
<dbReference type="SUPFAM" id="SSF53335">
    <property type="entry name" value="S-adenosyl-L-methionine-dependent methyltransferases"/>
    <property type="match status" value="1"/>
</dbReference>
<evidence type="ECO:0000313" key="3">
    <source>
        <dbReference type="EMBL" id="OJH40035.1"/>
    </source>
</evidence>
<evidence type="ECO:0000256" key="1">
    <source>
        <dbReference type="ARBA" id="ARBA00022603"/>
    </source>
</evidence>
<dbReference type="STRING" id="83449.BON30_13280"/>
<keyword evidence="1 3" id="KW-0489">Methyltransferase</keyword>
<dbReference type="Proteomes" id="UP000182229">
    <property type="component" value="Unassembled WGS sequence"/>
</dbReference>
<sequence length="277" mass="31348">MAEQKVRLTKEKETYLATLYGKALDAAAEHPILGDRFAADAVARIAYDFKALKLPRGGEITLPIRAWHFDQWTRAFLAANPESTVLHLGCGLDTRVYRINPGPKVRWYDIDFPDVIALREQLYPEREGYHLIGSSVTERSWLDAIPGDTPVLVIAEGLLMYVHEMDGIALLRRITERFPSGQLAFDGYSAGMLRLVSRLATVRGAKVELVWGVDDPHGLEKQVPRLRLAEDVSFLTMPALVERLARNGLSRAIHGMMGRLPFYRHLVRHLRYEFSEA</sequence>
<dbReference type="InterPro" id="IPR007213">
    <property type="entry name" value="Ppm1/Ppm2/Tcmp"/>
</dbReference>
<dbReference type="InterPro" id="IPR016874">
    <property type="entry name" value="TcmP-like"/>
</dbReference>
<gene>
    <name evidence="3" type="ORF">BON30_13280</name>
</gene>
<keyword evidence="4" id="KW-1185">Reference proteome</keyword>
<comment type="caution">
    <text evidence="3">The sequence shown here is derived from an EMBL/GenBank/DDBJ whole genome shotgun (WGS) entry which is preliminary data.</text>
</comment>
<proteinExistence type="predicted"/>
<reference evidence="4" key="1">
    <citation type="submission" date="2016-11" db="EMBL/GenBank/DDBJ databases">
        <authorList>
            <person name="Shukria A."/>
            <person name="Stevens D.C."/>
        </authorList>
    </citation>
    <scope>NUCLEOTIDE SEQUENCE [LARGE SCALE GENOMIC DNA]</scope>
    <source>
        <strain evidence="4">Cbfe23</strain>
    </source>
</reference>
<dbReference type="GO" id="GO:0008168">
    <property type="term" value="F:methyltransferase activity"/>
    <property type="evidence" value="ECO:0007669"/>
    <property type="project" value="UniProtKB-KW"/>
</dbReference>
<dbReference type="OrthoDB" id="9800233at2"/>
<reference evidence="3 4" key="2">
    <citation type="submission" date="2016-12" db="EMBL/GenBank/DDBJ databases">
        <title>Draft Genome Sequence of Cystobacter ferrugineus Strain Cbfe23.</title>
        <authorList>
            <person name="Akbar S."/>
            <person name="Dowd S.E."/>
            <person name="Stevens D.C."/>
        </authorList>
    </citation>
    <scope>NUCLEOTIDE SEQUENCE [LARGE SCALE GENOMIC DNA]</scope>
    <source>
        <strain evidence="3 4">Cbfe23</strain>
    </source>
</reference>
<dbReference type="PIRSF" id="PIRSF028177">
    <property type="entry name" value="Polyketide_synth_Omtfrase_TcmP"/>
    <property type="match status" value="1"/>
</dbReference>
<dbReference type="PANTHER" id="PTHR43619:SF2">
    <property type="entry name" value="S-ADENOSYL-L-METHIONINE-DEPENDENT METHYLTRANSFERASES SUPERFAMILY PROTEIN"/>
    <property type="match status" value="1"/>
</dbReference>
<dbReference type="InterPro" id="IPR029063">
    <property type="entry name" value="SAM-dependent_MTases_sf"/>
</dbReference>